<keyword evidence="5" id="KW-0805">Transcription regulation</keyword>
<dbReference type="SUPFAM" id="SSF55681">
    <property type="entry name" value="Class II aaRS and biotin synthetases"/>
    <property type="match status" value="1"/>
</dbReference>
<dbReference type="GO" id="GO:0005524">
    <property type="term" value="F:ATP binding"/>
    <property type="evidence" value="ECO:0007669"/>
    <property type="project" value="UniProtKB-UniRule"/>
</dbReference>
<dbReference type="OrthoDB" id="9807064at2"/>
<keyword evidence="4 5" id="KW-0092">Biotin</keyword>
<dbReference type="PANTHER" id="PTHR12835:SF5">
    <property type="entry name" value="BIOTIN--PROTEIN LIGASE"/>
    <property type="match status" value="1"/>
</dbReference>
<comment type="catalytic activity">
    <reaction evidence="5">
        <text>biotin + L-lysyl-[protein] + ATP = N(6)-biotinyl-L-lysyl-[protein] + AMP + diphosphate + H(+)</text>
        <dbReference type="Rhea" id="RHEA:11756"/>
        <dbReference type="Rhea" id="RHEA-COMP:9752"/>
        <dbReference type="Rhea" id="RHEA-COMP:10505"/>
        <dbReference type="ChEBI" id="CHEBI:15378"/>
        <dbReference type="ChEBI" id="CHEBI:29969"/>
        <dbReference type="ChEBI" id="CHEBI:30616"/>
        <dbReference type="ChEBI" id="CHEBI:33019"/>
        <dbReference type="ChEBI" id="CHEBI:57586"/>
        <dbReference type="ChEBI" id="CHEBI:83144"/>
        <dbReference type="ChEBI" id="CHEBI:456215"/>
        <dbReference type="EC" id="6.3.4.15"/>
    </reaction>
</comment>
<dbReference type="SUPFAM" id="SSF50037">
    <property type="entry name" value="C-terminal domain of transcriptional repressors"/>
    <property type="match status" value="1"/>
</dbReference>
<dbReference type="InterPro" id="IPR036390">
    <property type="entry name" value="WH_DNA-bd_sf"/>
</dbReference>
<name>H4GIK6_9LACO</name>
<dbReference type="InterPro" id="IPR045864">
    <property type="entry name" value="aa-tRNA-synth_II/BPL/LPL"/>
</dbReference>
<dbReference type="GO" id="GO:0005737">
    <property type="term" value="C:cytoplasm"/>
    <property type="evidence" value="ECO:0007669"/>
    <property type="project" value="TreeGrafter"/>
</dbReference>
<dbReference type="Pfam" id="PF03099">
    <property type="entry name" value="BPL_LplA_LipB"/>
    <property type="match status" value="1"/>
</dbReference>
<dbReference type="Gene3D" id="3.30.930.10">
    <property type="entry name" value="Bira Bifunctional Protein, Domain 2"/>
    <property type="match status" value="1"/>
</dbReference>
<comment type="caution">
    <text evidence="5">Lacks conserved residue(s) required for the propagation of feature annotation.</text>
</comment>
<proteinExistence type="inferred from homology"/>
<feature type="DNA-binding region" description="H-T-H motif" evidence="5">
    <location>
        <begin position="19"/>
        <end position="38"/>
    </location>
</feature>
<dbReference type="InterPro" id="IPR013196">
    <property type="entry name" value="HTH_11"/>
</dbReference>
<evidence type="ECO:0000256" key="5">
    <source>
        <dbReference type="HAMAP-Rule" id="MF_00978"/>
    </source>
</evidence>
<dbReference type="GO" id="GO:0004077">
    <property type="term" value="F:biotin--[biotin carboxyl-carrier protein] ligase activity"/>
    <property type="evidence" value="ECO:0007669"/>
    <property type="project" value="UniProtKB-UniRule"/>
</dbReference>
<dbReference type="GO" id="GO:0009249">
    <property type="term" value="P:protein lipoylation"/>
    <property type="evidence" value="ECO:0007669"/>
    <property type="project" value="UniProtKB-ARBA"/>
</dbReference>
<evidence type="ECO:0000313" key="8">
    <source>
        <dbReference type="Proteomes" id="UP000004567"/>
    </source>
</evidence>
<feature type="domain" description="BPL/LPL catalytic" evidence="6">
    <location>
        <begin position="72"/>
        <end position="257"/>
    </location>
</feature>
<dbReference type="GO" id="GO:0003677">
    <property type="term" value="F:DNA binding"/>
    <property type="evidence" value="ECO:0007669"/>
    <property type="project" value="UniProtKB-UniRule"/>
</dbReference>
<dbReference type="CDD" id="cd16442">
    <property type="entry name" value="BPL"/>
    <property type="match status" value="1"/>
</dbReference>
<dbReference type="GO" id="GO:0016740">
    <property type="term" value="F:transferase activity"/>
    <property type="evidence" value="ECO:0007669"/>
    <property type="project" value="UniProtKB-ARBA"/>
</dbReference>
<evidence type="ECO:0000256" key="2">
    <source>
        <dbReference type="ARBA" id="ARBA00022741"/>
    </source>
</evidence>
<dbReference type="EC" id="6.3.4.15" evidence="5"/>
<evidence type="ECO:0000256" key="3">
    <source>
        <dbReference type="ARBA" id="ARBA00022840"/>
    </source>
</evidence>
<keyword evidence="3 5" id="KW-0067">ATP-binding</keyword>
<feature type="binding site" evidence="5">
    <location>
        <position position="187"/>
    </location>
    <ligand>
        <name>biotin</name>
        <dbReference type="ChEBI" id="CHEBI:57586"/>
    </ligand>
</feature>
<evidence type="ECO:0000256" key="1">
    <source>
        <dbReference type="ARBA" id="ARBA00022598"/>
    </source>
</evidence>
<dbReference type="Gene3D" id="2.30.30.100">
    <property type="match status" value="1"/>
</dbReference>
<accession>H4GIK6</accession>
<sequence length="320" mass="35458">MLKDEILAALIDHQSWLNGNELASQLGVTRAGVSKAIQQLKASGYQIAVDHAKGYRFVGTRHLSQQLIQRQMGSSDMWKLEVWDEVTSTQDRAKEIIANESDDRFIAVVANHQTAGHGRLGRKFYSPAQTGLYFSVVIPHQPIEQITKAGLLTTSVAVVISEELERLIPGLRLQVKWVNDLYLGQQKIAGILTEAVLDVDNPQWGSIIVGIGINLSTTKFPAELHDQVASLQVVDFDRNQFLANFLNRFSNLNATYSSGCYLPAYRQRQLLIGRQVTLVCGSEQVTGLVDGIDDQGALVLKVADQKLRSFDSGEVTKVKW</sequence>
<dbReference type="GO" id="GO:0006355">
    <property type="term" value="P:regulation of DNA-templated transcription"/>
    <property type="evidence" value="ECO:0007669"/>
    <property type="project" value="UniProtKB-UniRule"/>
</dbReference>
<protein>
    <recommendedName>
        <fullName evidence="5">Bifunctional ligase/repressor BirA</fullName>
    </recommendedName>
    <alternativeName>
        <fullName evidence="5">Biotin--[acetyl-CoA-carboxylase] ligase</fullName>
        <ecNumber evidence="5">6.3.4.15</ecNumber>
    </alternativeName>
    <alternativeName>
        <fullName evidence="5">Biotin--protein ligase</fullName>
    </alternativeName>
    <alternativeName>
        <fullName evidence="5">Biotin-[acetyl-CoA carboxylase] synthetase</fullName>
    </alternativeName>
</protein>
<dbReference type="EMBL" id="AICN01000021">
    <property type="protein sequence ID" value="EHS87201.1"/>
    <property type="molecule type" value="Genomic_DNA"/>
</dbReference>
<keyword evidence="1 5" id="KW-0436">Ligase</keyword>
<dbReference type="SUPFAM" id="SSF46785">
    <property type="entry name" value="Winged helix' DNA-binding domain"/>
    <property type="match status" value="1"/>
</dbReference>
<dbReference type="PROSITE" id="PS51733">
    <property type="entry name" value="BPL_LPL_CATALYTIC"/>
    <property type="match status" value="1"/>
</dbReference>
<dbReference type="InterPro" id="IPR008988">
    <property type="entry name" value="Transcriptional_repressor_C"/>
</dbReference>
<dbReference type="InterPro" id="IPR030855">
    <property type="entry name" value="Bifunct_BirA"/>
</dbReference>
<comment type="function">
    <text evidence="5">Acts both as a biotin--[acetyl-CoA-carboxylase] ligase and a repressor.</text>
</comment>
<evidence type="ECO:0000259" key="6">
    <source>
        <dbReference type="PROSITE" id="PS51733"/>
    </source>
</evidence>
<keyword evidence="5" id="KW-0678">Repressor</keyword>
<organism evidence="7 8">
    <name type="scientific">Limosilactobacillus gastricus PS3</name>
    <dbReference type="NCBI Taxonomy" id="1144300"/>
    <lineage>
        <taxon>Bacteria</taxon>
        <taxon>Bacillati</taxon>
        <taxon>Bacillota</taxon>
        <taxon>Bacilli</taxon>
        <taxon>Lactobacillales</taxon>
        <taxon>Lactobacillaceae</taxon>
        <taxon>Limosilactobacillus</taxon>
    </lineage>
</organism>
<keyword evidence="5" id="KW-0804">Transcription</keyword>
<dbReference type="AlphaFoldDB" id="H4GIK6"/>
<dbReference type="Gene3D" id="1.10.10.10">
    <property type="entry name" value="Winged helix-like DNA-binding domain superfamily/Winged helix DNA-binding domain"/>
    <property type="match status" value="1"/>
</dbReference>
<comment type="similarity">
    <text evidence="5">Belongs to the biotin--protein ligase family.</text>
</comment>
<dbReference type="HAMAP" id="MF_00978">
    <property type="entry name" value="Bifunct_BirA"/>
    <property type="match status" value="1"/>
</dbReference>
<evidence type="ECO:0000256" key="4">
    <source>
        <dbReference type="ARBA" id="ARBA00023267"/>
    </source>
</evidence>
<dbReference type="Proteomes" id="UP000004567">
    <property type="component" value="Unassembled WGS sequence"/>
</dbReference>
<dbReference type="InterPro" id="IPR004143">
    <property type="entry name" value="BPL_LPL_catalytic"/>
</dbReference>
<comment type="caution">
    <text evidence="7">The sequence shown here is derived from an EMBL/GenBank/DDBJ whole genome shotgun (WGS) entry which is preliminary data.</text>
</comment>
<dbReference type="RefSeq" id="WP_007121890.1">
    <property type="nucleotide sequence ID" value="NZ_AICN01000021.1"/>
</dbReference>
<dbReference type="InterPro" id="IPR004408">
    <property type="entry name" value="Biotin_CoA_COase_ligase"/>
</dbReference>
<feature type="binding site" evidence="5">
    <location>
        <position position="113"/>
    </location>
    <ligand>
        <name>biotin</name>
        <dbReference type="ChEBI" id="CHEBI:57586"/>
    </ligand>
</feature>
<reference evidence="7 8" key="1">
    <citation type="journal article" date="2013" name="Genome Announc.">
        <title>Genome Sequence of Lactobacillus gastricus PS3, a Strain Isolated from Human Milk.</title>
        <authorList>
            <person name="Martin V."/>
            <person name="Cardenas N."/>
            <person name="Jimenez E."/>
            <person name="Maldonado A."/>
            <person name="Rodriguez J.M."/>
            <person name="Fernandez L."/>
        </authorList>
    </citation>
    <scope>NUCLEOTIDE SEQUENCE [LARGE SCALE GENOMIC DNA]</scope>
    <source>
        <strain evidence="7 8">PS3</strain>
    </source>
</reference>
<dbReference type="InterPro" id="IPR003142">
    <property type="entry name" value="BPL_C"/>
</dbReference>
<dbReference type="PANTHER" id="PTHR12835">
    <property type="entry name" value="BIOTIN PROTEIN LIGASE"/>
    <property type="match status" value="1"/>
</dbReference>
<evidence type="ECO:0000313" key="7">
    <source>
        <dbReference type="EMBL" id="EHS87201.1"/>
    </source>
</evidence>
<dbReference type="InterPro" id="IPR036388">
    <property type="entry name" value="WH-like_DNA-bd_sf"/>
</dbReference>
<dbReference type="Pfam" id="PF08279">
    <property type="entry name" value="HTH_11"/>
    <property type="match status" value="1"/>
</dbReference>
<dbReference type="NCBIfam" id="TIGR00121">
    <property type="entry name" value="birA_ligase"/>
    <property type="match status" value="1"/>
</dbReference>
<dbReference type="PATRIC" id="fig|1144300.3.peg.416"/>
<keyword evidence="5" id="KW-0238">DNA-binding</keyword>
<keyword evidence="2 5" id="KW-0547">Nucleotide-binding</keyword>
<gene>
    <name evidence="5" type="primary">birA</name>
    <name evidence="7" type="ORF">PS3_3352</name>
</gene>
<dbReference type="Pfam" id="PF02237">
    <property type="entry name" value="BPL_C"/>
    <property type="match status" value="1"/>
</dbReference>